<organism evidence="3 4">
    <name type="scientific">Bradyrhizobium australiense</name>
    <dbReference type="NCBI Taxonomy" id="2721161"/>
    <lineage>
        <taxon>Bacteria</taxon>
        <taxon>Pseudomonadati</taxon>
        <taxon>Pseudomonadota</taxon>
        <taxon>Alphaproteobacteria</taxon>
        <taxon>Hyphomicrobiales</taxon>
        <taxon>Nitrobacteraceae</taxon>
        <taxon>Bradyrhizobium</taxon>
    </lineage>
</organism>
<sequence>MKFRATLFFAAALAGVAAIIAPAGMAVAEPNSRITILYDAFGTDAAMKKDWGFSALVELAGKRILFDTGNDPDIFAANVKAKNIDLTSIDFVVLSHRHSDHMAGLSYVLSVNPTVKIYAPKEGFGIFGSWLPSSFYRKDETLPPQMRYYDGKPPEVMKFGTAWQGANIEAIDKTTEIAPGITLIALVSDAPGTRELKELSLAVNTPEGMVLVVGCAHPGIEKIVETAAAINPKIRLIAGGFHLVVASDEVIGKAVAALKDTFKVEIIAPGHCTGEPTFTALKRAFGDRYLYAGVGTSLRLGPSTGSVGRRGEGPVFQEDDLTTYRKLAGREDPFGIMKARALRSKLSQL</sequence>
<dbReference type="GO" id="GO:0016787">
    <property type="term" value="F:hydrolase activity"/>
    <property type="evidence" value="ECO:0007669"/>
    <property type="project" value="UniProtKB-KW"/>
</dbReference>
<evidence type="ECO:0000313" key="4">
    <source>
        <dbReference type="Proteomes" id="UP000544122"/>
    </source>
</evidence>
<reference evidence="3 4" key="1">
    <citation type="submission" date="2020-03" db="EMBL/GenBank/DDBJ databases">
        <title>Bradyrhizobium diversity isolated from nodules of Indigofera sp.</title>
        <authorList>
            <person name="Klepa M."/>
            <person name="Helene L."/>
            <person name="Hungria M."/>
        </authorList>
    </citation>
    <scope>NUCLEOTIDE SEQUENCE [LARGE SCALE GENOMIC DNA]</scope>
    <source>
        <strain evidence="3 4">WSM 1791</strain>
    </source>
</reference>
<comment type="caution">
    <text evidence="3">The sequence shown here is derived from an EMBL/GenBank/DDBJ whole genome shotgun (WGS) entry which is preliminary data.</text>
</comment>
<proteinExistence type="predicted"/>
<feature type="domain" description="Metallo-beta-lactamase" evidence="2">
    <location>
        <begin position="51"/>
        <end position="271"/>
    </location>
</feature>
<evidence type="ECO:0000313" key="3">
    <source>
        <dbReference type="EMBL" id="NOJ38334.1"/>
    </source>
</evidence>
<protein>
    <submittedName>
        <fullName evidence="3">MBL fold metallo-hydrolase</fullName>
    </submittedName>
</protein>
<dbReference type="InterPro" id="IPR041712">
    <property type="entry name" value="DHPS-like_MBL-fold"/>
</dbReference>
<dbReference type="GO" id="GO:0016740">
    <property type="term" value="F:transferase activity"/>
    <property type="evidence" value="ECO:0007669"/>
    <property type="project" value="TreeGrafter"/>
</dbReference>
<feature type="signal peptide" evidence="1">
    <location>
        <begin position="1"/>
        <end position="28"/>
    </location>
</feature>
<accession>A0A7Y4GM82</accession>
<dbReference type="Gene3D" id="3.60.15.10">
    <property type="entry name" value="Ribonuclease Z/Hydroxyacylglutathione hydrolase-like"/>
    <property type="match status" value="1"/>
</dbReference>
<name>A0A7Y4GM82_9BRAD</name>
<dbReference type="Proteomes" id="UP000544122">
    <property type="component" value="Unassembled WGS sequence"/>
</dbReference>
<keyword evidence="1" id="KW-0732">Signal</keyword>
<keyword evidence="3" id="KW-0378">Hydrolase</keyword>
<dbReference type="CDD" id="cd07713">
    <property type="entry name" value="DHPS-like_MBL-fold"/>
    <property type="match status" value="1"/>
</dbReference>
<dbReference type="SMART" id="SM00849">
    <property type="entry name" value="Lactamase_B"/>
    <property type="match status" value="1"/>
</dbReference>
<evidence type="ECO:0000259" key="2">
    <source>
        <dbReference type="SMART" id="SM00849"/>
    </source>
</evidence>
<dbReference type="SUPFAM" id="SSF56281">
    <property type="entry name" value="Metallo-hydrolase/oxidoreductase"/>
    <property type="match status" value="1"/>
</dbReference>
<dbReference type="PANTHER" id="PTHR13754:SF13">
    <property type="entry name" value="METALLO-BETA-LACTAMASE SUPERFAMILY PROTEIN (AFU_ORTHOLOGUE AFUA_3G07630)"/>
    <property type="match status" value="1"/>
</dbReference>
<dbReference type="EMBL" id="JAAVLX010000001">
    <property type="protein sequence ID" value="NOJ38334.1"/>
    <property type="molecule type" value="Genomic_DNA"/>
</dbReference>
<gene>
    <name evidence="3" type="ORF">HCN58_01645</name>
</gene>
<evidence type="ECO:0000256" key="1">
    <source>
        <dbReference type="SAM" id="SignalP"/>
    </source>
</evidence>
<dbReference type="InterPro" id="IPR036866">
    <property type="entry name" value="RibonucZ/Hydroxyglut_hydro"/>
</dbReference>
<dbReference type="InterPro" id="IPR052926">
    <property type="entry name" value="Metallo-beta-lactamase_dom"/>
</dbReference>
<dbReference type="PANTHER" id="PTHR13754">
    <property type="entry name" value="METALLO-BETA-LACTAMASE SUPERFAMILY PROTEIN"/>
    <property type="match status" value="1"/>
</dbReference>
<dbReference type="InterPro" id="IPR001279">
    <property type="entry name" value="Metallo-B-lactamas"/>
</dbReference>
<dbReference type="RefSeq" id="WP_171577631.1">
    <property type="nucleotide sequence ID" value="NZ_JAAVLX010000001.1"/>
</dbReference>
<feature type="chain" id="PRO_5031408118" evidence="1">
    <location>
        <begin position="29"/>
        <end position="349"/>
    </location>
</feature>
<keyword evidence="4" id="KW-1185">Reference proteome</keyword>
<dbReference type="AlphaFoldDB" id="A0A7Y4GM82"/>
<dbReference type="Pfam" id="PF00753">
    <property type="entry name" value="Lactamase_B"/>
    <property type="match status" value="1"/>
</dbReference>